<protein>
    <recommendedName>
        <fullName evidence="3">Centromere protein M</fullName>
    </recommendedName>
</protein>
<dbReference type="Gene3D" id="3.40.50.300">
    <property type="entry name" value="P-loop containing nucleotide triphosphate hydrolases"/>
    <property type="match status" value="1"/>
</dbReference>
<keyword evidence="10" id="KW-1185">Reference proteome</keyword>
<keyword evidence="4" id="KW-0158">Chromosome</keyword>
<evidence type="ECO:0000313" key="9">
    <source>
        <dbReference type="EMBL" id="PVD31562.1"/>
    </source>
</evidence>
<feature type="region of interest" description="Disordered" evidence="8">
    <location>
        <begin position="1457"/>
        <end position="1484"/>
    </location>
</feature>
<evidence type="ECO:0000256" key="8">
    <source>
        <dbReference type="SAM" id="MobiDB-lite"/>
    </source>
</evidence>
<evidence type="ECO:0000313" key="10">
    <source>
        <dbReference type="Proteomes" id="UP000245119"/>
    </source>
</evidence>
<dbReference type="PANTHER" id="PTHR34436">
    <property type="entry name" value="CENTROMERE PROTEIN M"/>
    <property type="match status" value="1"/>
</dbReference>
<feature type="compositionally biased region" description="Low complexity" evidence="8">
    <location>
        <begin position="1394"/>
        <end position="1408"/>
    </location>
</feature>
<feature type="coiled-coil region" evidence="7">
    <location>
        <begin position="1584"/>
        <end position="1677"/>
    </location>
</feature>
<feature type="compositionally biased region" description="Basic and acidic residues" evidence="8">
    <location>
        <begin position="1459"/>
        <end position="1478"/>
    </location>
</feature>
<dbReference type="InterPro" id="IPR027417">
    <property type="entry name" value="P-loop_NTPase"/>
</dbReference>
<dbReference type="Proteomes" id="UP000245119">
    <property type="component" value="Linkage Group LG4"/>
</dbReference>
<evidence type="ECO:0000256" key="2">
    <source>
        <dbReference type="ARBA" id="ARBA00004584"/>
    </source>
</evidence>
<evidence type="ECO:0000256" key="5">
    <source>
        <dbReference type="ARBA" id="ARBA00023242"/>
    </source>
</evidence>
<accession>A0A2T7PDR4</accession>
<name>A0A2T7PDR4_POMCA</name>
<feature type="coiled-coil region" evidence="7">
    <location>
        <begin position="1110"/>
        <end position="1155"/>
    </location>
</feature>
<dbReference type="EMBL" id="PZQS01000004">
    <property type="protein sequence ID" value="PVD31562.1"/>
    <property type="molecule type" value="Genomic_DNA"/>
</dbReference>
<feature type="compositionally biased region" description="Low complexity" evidence="8">
    <location>
        <begin position="1527"/>
        <end position="1538"/>
    </location>
</feature>
<organism evidence="9 10">
    <name type="scientific">Pomacea canaliculata</name>
    <name type="common">Golden apple snail</name>
    <dbReference type="NCBI Taxonomy" id="400727"/>
    <lineage>
        <taxon>Eukaryota</taxon>
        <taxon>Metazoa</taxon>
        <taxon>Spiralia</taxon>
        <taxon>Lophotrochozoa</taxon>
        <taxon>Mollusca</taxon>
        <taxon>Gastropoda</taxon>
        <taxon>Caenogastropoda</taxon>
        <taxon>Architaenioglossa</taxon>
        <taxon>Ampullarioidea</taxon>
        <taxon>Ampullariidae</taxon>
        <taxon>Pomacea</taxon>
    </lineage>
</organism>
<dbReference type="GO" id="GO:0005634">
    <property type="term" value="C:nucleus"/>
    <property type="evidence" value="ECO:0007669"/>
    <property type="project" value="UniProtKB-SubCell"/>
</dbReference>
<dbReference type="InterPro" id="IPR020987">
    <property type="entry name" value="Centromere_Cenp-M"/>
</dbReference>
<evidence type="ECO:0000256" key="6">
    <source>
        <dbReference type="ARBA" id="ARBA00023328"/>
    </source>
</evidence>
<feature type="region of interest" description="Disordered" evidence="8">
    <location>
        <begin position="434"/>
        <end position="464"/>
    </location>
</feature>
<evidence type="ECO:0000256" key="4">
    <source>
        <dbReference type="ARBA" id="ARBA00022454"/>
    </source>
</evidence>
<dbReference type="GO" id="GO:0000775">
    <property type="term" value="C:chromosome, centromeric region"/>
    <property type="evidence" value="ECO:0007669"/>
    <property type="project" value="UniProtKB-SubCell"/>
</dbReference>
<dbReference type="STRING" id="400727.A0A2T7PDR4"/>
<sequence>MATNDSILSAYNLPPLRGTASLLVVGAEGTGKHDLSLAILKIPVQSSVQIRTASALPLPSENEANRPRIDFICFILNMTDRESVQVVEKSLSLVDIRYFLGKACLVVTGVHSPRKMTDLDQVTALADSFNLPLLFGEIKVERERDQLARKVLSLAEIAAGLKGRATPLKSSGALIGNAEHSTPTRTSKYSDRLQKRISLMKIAKARLEIASPAGCLIPESHTTVSRRGPCQPAIKSASYPLVASVLKRHEPEILSRVEVHQDSPSLQEVTVPYPDHVHSTQNSKAASFQDQVVEEPVQSSEHQPFSDACSVHVEQSTDHALEVVSSIIDDLLRAVERKSNVPLINPSGSKESTHFNEVVSSADSPNSCHDGGEWNNMDWHSIMLQLPSPDLLSPYTNEYCRFLASYSRNTNEIHNETPNKEPILNAFSSEKKHSCISESPPERSLWDRNAKRQGDFRSPEDLNGKTCKKEVDSLELTVLKAYPSFESMHNGYGSAESGNIAKESEDIVQSSAESDGSANASVCLDMKELAEKMTGSTELLSVNVTSQVAVCTVSTSLSCDGCNKEKRDFLVERSSLLLPERTAAEIELVEPSSVHIQFPSADHRNIFETVLSYHNLESEGVPGLPEKGDSDTPIIKDQNNIDNAMVMVQADDTATTADNAEVVGKDNSLIAVSERKMDTTCESVASKDVALSPVQIIGHEVDTMTTSVGTADVGLETETMETVDHSILATTDTQHQTTMTDNTGSLSVYTSMTPFKLLSKQGQRLTSNDIRKQHPRTLANQLETLAVCNARLEMELQLAERERTRLRAAVKEMKAALASREEEKMEVEDKKLSEWKEKENQLIEKIKALEQEVEARQKYTEEIEAEVLILRQAGASLGRLHEEEVSELQNKCHLLEEQALKAATQHENEVSELKAASEASSYERQFRCAMHMVREREAEMEELRGLFGDLEEAVSRQEKVTKAFEEVYKKVKLFATEHIYLRTQLAQQSKCRKQEETAGQDEKERKQLLKETHTLRQLVELNQGDMAELEKLYSVSSSDLLTATSQLGKLNSELLGTRKALQDLLLSKDALAQEAIVLQDKLTAAQHDNAVITETLARTQIELHKRARACEELRNISRNLNEEYEDKLENMVLGIENLQRTLDNREVDIDNLEKDLYECRNIIVEQRYKIDALEKDLLDARGLAVLEDKDNIEFLKESNLYLEAERSLYVSSLRDLEEKLRVASLEARCQQQVAADAEKLVMQLEHEKLDLVSEAKSLRQQLGKTSHALALADAEHSKMESYTIAAANDLLQKMQAMLNELKKKIGFQEKPGTMRAAKQDLAHTSLSNASKPKHCYSRSFVSTILDAILEPQPCGGSETDGEEGRLAVQERKEHCRHASDRTANNSDMAAVMNASGDASSTGAGAFSSLEAVSPGNTEEEEDEEEMVDTQHQNPVFQSLGLTASDLAFVGINTVSKASKTKEHEGSKNVSSRPDENRAHTTATNRVPFQPSAFTPVHLSSSSVNGSLIIPPSSAPLSSAFARIRPIPRASSRTSASRRSLQENNRNMADKKQSGIVACIGTMEEVFTEIIRLGSILERASQLSLRDLKNENDMLRERTDILEKGMNLSHRQLKTSHQETAAMETTIQQMKDRMQQMTEHIMSLTDKKFEVKRLTEEVRHLQKRVDSERQEKEVIARELESLLKHVETSSGTVDEGFVQAKWMRDIVALRKKNQHLLAQLGEQQDHYEEMGSKAARRMQILEDNWRKAEDEVYRFDELVESIRQSIQAAVEKGCSYPELVCILQLIEGENKESVL</sequence>
<evidence type="ECO:0000256" key="3">
    <source>
        <dbReference type="ARBA" id="ARBA00016382"/>
    </source>
</evidence>
<evidence type="ECO:0000256" key="7">
    <source>
        <dbReference type="SAM" id="Coils"/>
    </source>
</evidence>
<reference evidence="9 10" key="1">
    <citation type="submission" date="2018-04" db="EMBL/GenBank/DDBJ databases">
        <title>The genome of golden apple snail Pomacea canaliculata provides insight into stress tolerance and invasive adaptation.</title>
        <authorList>
            <person name="Liu C."/>
            <person name="Liu B."/>
            <person name="Ren Y."/>
            <person name="Zhang Y."/>
            <person name="Wang H."/>
            <person name="Li S."/>
            <person name="Jiang F."/>
            <person name="Yin L."/>
            <person name="Zhang G."/>
            <person name="Qian W."/>
            <person name="Fan W."/>
        </authorList>
    </citation>
    <scope>NUCLEOTIDE SEQUENCE [LARGE SCALE GENOMIC DNA]</scope>
    <source>
        <strain evidence="9">SZHN2017</strain>
        <tissue evidence="9">Muscle</tissue>
    </source>
</reference>
<evidence type="ECO:0000256" key="1">
    <source>
        <dbReference type="ARBA" id="ARBA00004123"/>
    </source>
</evidence>
<feature type="coiled-coil region" evidence="7">
    <location>
        <begin position="1213"/>
        <end position="1304"/>
    </location>
</feature>
<comment type="subcellular location">
    <subcellularLocation>
        <location evidence="2">Chromosome</location>
        <location evidence="2">Centromere</location>
    </subcellularLocation>
    <subcellularLocation>
        <location evidence="1">Nucleus</location>
    </subcellularLocation>
</comment>
<gene>
    <name evidence="9" type="ORF">C0Q70_06976</name>
</gene>
<keyword evidence="5" id="KW-0539">Nucleus</keyword>
<comment type="caution">
    <text evidence="9">The sequence shown here is derived from an EMBL/GenBank/DDBJ whole genome shotgun (WGS) entry which is preliminary data.</text>
</comment>
<dbReference type="PANTHER" id="PTHR34436:SF1">
    <property type="entry name" value="CENTROMERE PROTEIN M"/>
    <property type="match status" value="1"/>
</dbReference>
<feature type="compositionally biased region" description="Acidic residues" evidence="8">
    <location>
        <begin position="1417"/>
        <end position="1427"/>
    </location>
</feature>
<proteinExistence type="predicted"/>
<feature type="region of interest" description="Disordered" evidence="8">
    <location>
        <begin position="1527"/>
        <end position="1548"/>
    </location>
</feature>
<dbReference type="Pfam" id="PF11111">
    <property type="entry name" value="CENP-M"/>
    <property type="match status" value="1"/>
</dbReference>
<keyword evidence="6" id="KW-0137">Centromere</keyword>
<feature type="coiled-coil region" evidence="7">
    <location>
        <begin position="782"/>
        <end position="953"/>
    </location>
</feature>
<dbReference type="OrthoDB" id="10071766at2759"/>
<keyword evidence="7" id="KW-0175">Coiled coil</keyword>
<feature type="region of interest" description="Disordered" evidence="8">
    <location>
        <begin position="1394"/>
        <end position="1427"/>
    </location>
</feature>